<dbReference type="InterPro" id="IPR024747">
    <property type="entry name" value="Pyridox_Oxase-rel"/>
</dbReference>
<dbReference type="Proteomes" id="UP000648352">
    <property type="component" value="Unassembled WGS sequence"/>
</dbReference>
<comment type="caution">
    <text evidence="2">The sequence shown here is derived from an EMBL/GenBank/DDBJ whole genome shotgun (WGS) entry which is preliminary data.</text>
</comment>
<keyword evidence="3" id="KW-1185">Reference proteome</keyword>
<sequence>MEKLSIAECWRLLEAQKLGRMAVDGVDGAPDVFPVNFLVLDGSVFIRSGPGSKLDDIAAHPAAAFEVDGESVTFRWSVVVRGTAQRWETGTALEDLGHRVLVSFHPTPKQSIIQLVPATITGRRFRRRPSDADPDFRQPRYTERAPVSSGEARPASAGAKPIAIPHFPPRRADRP</sequence>
<reference evidence="2 3" key="1">
    <citation type="submission" date="2020-08" db="EMBL/GenBank/DDBJ databases">
        <title>A Genomic Blueprint of the Chicken Gut Microbiome.</title>
        <authorList>
            <person name="Gilroy R."/>
            <person name="Ravi A."/>
            <person name="Getino M."/>
            <person name="Pursley I."/>
            <person name="Horton D.L."/>
            <person name="Alikhan N.-F."/>
            <person name="Baker D."/>
            <person name="Gharbi K."/>
            <person name="Hall N."/>
            <person name="Watson M."/>
            <person name="Adriaenssens E.M."/>
            <person name="Foster-Nyarko E."/>
            <person name="Jarju S."/>
            <person name="Secka A."/>
            <person name="Antonio M."/>
            <person name="Oren A."/>
            <person name="Chaudhuri R."/>
            <person name="La Ragione R.M."/>
            <person name="Hildebrand F."/>
            <person name="Pallen M.J."/>
        </authorList>
    </citation>
    <scope>NUCLEOTIDE SEQUENCE [LARGE SCALE GENOMIC DNA]</scope>
    <source>
        <strain evidence="2 3">Sa4CUA7</strain>
    </source>
</reference>
<gene>
    <name evidence="2" type="ORF">H9651_03455</name>
</gene>
<dbReference type="Pfam" id="PF12900">
    <property type="entry name" value="Pyridox_ox_2"/>
    <property type="match status" value="1"/>
</dbReference>
<evidence type="ECO:0000313" key="2">
    <source>
        <dbReference type="EMBL" id="MBD7956687.1"/>
    </source>
</evidence>
<feature type="compositionally biased region" description="Basic and acidic residues" evidence="1">
    <location>
        <begin position="128"/>
        <end position="143"/>
    </location>
</feature>
<organism evidence="2 3">
    <name type="scientific">Microbacterium pullorum</name>
    <dbReference type="NCBI Taxonomy" id="2762236"/>
    <lineage>
        <taxon>Bacteria</taxon>
        <taxon>Bacillati</taxon>
        <taxon>Actinomycetota</taxon>
        <taxon>Actinomycetes</taxon>
        <taxon>Micrococcales</taxon>
        <taxon>Microbacteriaceae</taxon>
        <taxon>Microbacterium</taxon>
    </lineage>
</organism>
<evidence type="ECO:0000256" key="1">
    <source>
        <dbReference type="SAM" id="MobiDB-lite"/>
    </source>
</evidence>
<dbReference type="RefSeq" id="WP_191717711.1">
    <property type="nucleotide sequence ID" value="NZ_JACSQP010000002.1"/>
</dbReference>
<name>A0ABR8RZQ3_9MICO</name>
<dbReference type="InterPro" id="IPR012349">
    <property type="entry name" value="Split_barrel_FMN-bd"/>
</dbReference>
<dbReference type="SUPFAM" id="SSF50475">
    <property type="entry name" value="FMN-binding split barrel"/>
    <property type="match status" value="1"/>
</dbReference>
<dbReference type="Gene3D" id="2.30.110.10">
    <property type="entry name" value="Electron Transport, Fmn-binding Protein, Chain A"/>
    <property type="match status" value="1"/>
</dbReference>
<dbReference type="EMBL" id="JACSQP010000002">
    <property type="protein sequence ID" value="MBD7956687.1"/>
    <property type="molecule type" value="Genomic_DNA"/>
</dbReference>
<evidence type="ECO:0000313" key="3">
    <source>
        <dbReference type="Proteomes" id="UP000648352"/>
    </source>
</evidence>
<feature type="region of interest" description="Disordered" evidence="1">
    <location>
        <begin position="126"/>
        <end position="175"/>
    </location>
</feature>
<protein>
    <submittedName>
        <fullName evidence="2">Pyridoxamine 5'-phosphate oxidase family protein</fullName>
    </submittedName>
</protein>
<proteinExistence type="predicted"/>
<accession>A0ABR8RZQ3</accession>